<reference evidence="2" key="1">
    <citation type="submission" date="2014-09" db="EMBL/GenBank/DDBJ databases">
        <authorList>
            <person name="Magalhaes I.L.F."/>
            <person name="Oliveira U."/>
            <person name="Santos F.R."/>
            <person name="Vidigal T.H.D.A."/>
            <person name="Brescovit A.D."/>
            <person name="Santos A.J."/>
        </authorList>
    </citation>
    <scope>NUCLEOTIDE SEQUENCE</scope>
    <source>
        <tissue evidence="2">Shoot tissue taken approximately 20 cm above the soil surface</tissue>
    </source>
</reference>
<feature type="chain" id="PRO_5002044721" description="Secreted protein" evidence="1">
    <location>
        <begin position="17"/>
        <end position="94"/>
    </location>
</feature>
<evidence type="ECO:0008006" key="3">
    <source>
        <dbReference type="Google" id="ProtNLM"/>
    </source>
</evidence>
<dbReference type="EMBL" id="GBRH01272672">
    <property type="protein sequence ID" value="JAD25223.1"/>
    <property type="molecule type" value="Transcribed_RNA"/>
</dbReference>
<evidence type="ECO:0000313" key="2">
    <source>
        <dbReference type="EMBL" id="JAD25223.1"/>
    </source>
</evidence>
<protein>
    <recommendedName>
        <fullName evidence="3">Secreted protein</fullName>
    </recommendedName>
</protein>
<proteinExistence type="predicted"/>
<dbReference type="AlphaFoldDB" id="A0A0A8YIC0"/>
<reference evidence="2" key="2">
    <citation type="journal article" date="2015" name="Data Brief">
        <title>Shoot transcriptome of the giant reed, Arundo donax.</title>
        <authorList>
            <person name="Barrero R.A."/>
            <person name="Guerrero F.D."/>
            <person name="Moolhuijzen P."/>
            <person name="Goolsby J.A."/>
            <person name="Tidwell J."/>
            <person name="Bellgard S.E."/>
            <person name="Bellgard M.I."/>
        </authorList>
    </citation>
    <scope>NUCLEOTIDE SEQUENCE</scope>
    <source>
        <tissue evidence="2">Shoot tissue taken approximately 20 cm above the soil surface</tissue>
    </source>
</reference>
<keyword evidence="1" id="KW-0732">Signal</keyword>
<name>A0A0A8YIC0_ARUDO</name>
<organism evidence="2">
    <name type="scientific">Arundo donax</name>
    <name type="common">Giant reed</name>
    <name type="synonym">Donax arundinaceus</name>
    <dbReference type="NCBI Taxonomy" id="35708"/>
    <lineage>
        <taxon>Eukaryota</taxon>
        <taxon>Viridiplantae</taxon>
        <taxon>Streptophyta</taxon>
        <taxon>Embryophyta</taxon>
        <taxon>Tracheophyta</taxon>
        <taxon>Spermatophyta</taxon>
        <taxon>Magnoliopsida</taxon>
        <taxon>Liliopsida</taxon>
        <taxon>Poales</taxon>
        <taxon>Poaceae</taxon>
        <taxon>PACMAD clade</taxon>
        <taxon>Arundinoideae</taxon>
        <taxon>Arundineae</taxon>
        <taxon>Arundo</taxon>
    </lineage>
</organism>
<sequence length="94" mass="10476">MVCFLFIFSSCNMLAGVQVGLVSRKPRAEQVLMSKSIIYYSRGAGGPEWLPKPVPTPATRVLAPVLAYREVPPLTFLLKKIIYYSKIYGYCSSP</sequence>
<accession>A0A0A8YIC0</accession>
<evidence type="ECO:0000256" key="1">
    <source>
        <dbReference type="SAM" id="SignalP"/>
    </source>
</evidence>
<feature type="signal peptide" evidence="1">
    <location>
        <begin position="1"/>
        <end position="16"/>
    </location>
</feature>